<dbReference type="EMBL" id="CP079194">
    <property type="protein sequence ID" value="QXT38244.1"/>
    <property type="molecule type" value="Genomic_DNA"/>
</dbReference>
<protein>
    <submittedName>
        <fullName evidence="7">FAD-dependent monooxygenase</fullName>
    </submittedName>
</protein>
<proteinExistence type="predicted"/>
<dbReference type="AlphaFoldDB" id="A0A8F6Y8T4"/>
<dbReference type="GO" id="GO:0071949">
    <property type="term" value="F:FAD binding"/>
    <property type="evidence" value="ECO:0007669"/>
    <property type="project" value="InterPro"/>
</dbReference>
<keyword evidence="4" id="KW-0560">Oxidoreductase</keyword>
<evidence type="ECO:0000256" key="3">
    <source>
        <dbReference type="ARBA" id="ARBA00022827"/>
    </source>
</evidence>
<evidence type="ECO:0000256" key="5">
    <source>
        <dbReference type="ARBA" id="ARBA00023033"/>
    </source>
</evidence>
<keyword evidence="5 7" id="KW-0503">Monooxygenase</keyword>
<dbReference type="PANTHER" id="PTHR13789">
    <property type="entry name" value="MONOOXYGENASE"/>
    <property type="match status" value="1"/>
</dbReference>
<dbReference type="RefSeq" id="WP_219000441.1">
    <property type="nucleotide sequence ID" value="NZ_CP079194.1"/>
</dbReference>
<accession>A0A8F6Y8T4</accession>
<keyword evidence="8" id="KW-1185">Reference proteome</keyword>
<comment type="cofactor">
    <cofactor evidence="1">
        <name>FAD</name>
        <dbReference type="ChEBI" id="CHEBI:57692"/>
    </cofactor>
</comment>
<dbReference type="Pfam" id="PF01494">
    <property type="entry name" value="FAD_binding_3"/>
    <property type="match status" value="1"/>
</dbReference>
<dbReference type="GO" id="GO:0004497">
    <property type="term" value="F:monooxygenase activity"/>
    <property type="evidence" value="ECO:0007669"/>
    <property type="project" value="UniProtKB-KW"/>
</dbReference>
<dbReference type="Proteomes" id="UP000825009">
    <property type="component" value="Chromosome"/>
</dbReference>
<reference evidence="7 8" key="1">
    <citation type="submission" date="2021-07" db="EMBL/GenBank/DDBJ databases">
        <title>A novel Jannaschia species isolated from marine dinoflagellate Ceratoperidinium margalefii.</title>
        <authorList>
            <person name="Jiang Y."/>
            <person name="Li Z."/>
        </authorList>
    </citation>
    <scope>NUCLEOTIDE SEQUENCE [LARGE SCALE GENOMIC DNA]</scope>
    <source>
        <strain evidence="7 8">J12C1-MA-4</strain>
    </source>
</reference>
<evidence type="ECO:0000256" key="2">
    <source>
        <dbReference type="ARBA" id="ARBA00022630"/>
    </source>
</evidence>
<dbReference type="InterPro" id="IPR002938">
    <property type="entry name" value="FAD-bd"/>
</dbReference>
<dbReference type="InterPro" id="IPR050493">
    <property type="entry name" value="FAD-dep_Monooxygenase_BioMet"/>
</dbReference>
<evidence type="ECO:0000259" key="6">
    <source>
        <dbReference type="Pfam" id="PF01494"/>
    </source>
</evidence>
<gene>
    <name evidence="7" type="ORF">KYE46_09790</name>
</gene>
<sequence>MTLSIGICGGGVGGLAAAIALHRAGHSVQVFEKARAINRVGADVNLTPNAVFALDKLGVGAFLRERAARPTFRISRDGVTGEETSRLPMSSAAEEKYGAPQLTIHRADLLEALRSQLPEGALHLGRAAASVELAADKATVAFADGTSEAFDLVIGADGIHSAVREALWGEDHPRYTGMVSYRGTFPREAAGDIADAEAFTKWWGEIPEKQIVTFPLTEGTEIFVFATLPQEDWSEEGWTLPGDVEDLRTAYANFHGDARKLLNALDDVTRSALHVRDPMPQWAKGRATLLGDAAHPMVPFMAQGACMAIEDGVVLARALDSSPDDIDTALARYETERKPRTARVQESSLANDWLKKAGNADWVYGYNAWTTPLNDIKLEGSSHETCV</sequence>
<evidence type="ECO:0000313" key="8">
    <source>
        <dbReference type="Proteomes" id="UP000825009"/>
    </source>
</evidence>
<evidence type="ECO:0000256" key="1">
    <source>
        <dbReference type="ARBA" id="ARBA00001974"/>
    </source>
</evidence>
<evidence type="ECO:0000256" key="4">
    <source>
        <dbReference type="ARBA" id="ARBA00023002"/>
    </source>
</evidence>
<keyword evidence="2" id="KW-0285">Flavoprotein</keyword>
<keyword evidence="3" id="KW-0274">FAD</keyword>
<feature type="domain" description="FAD-binding" evidence="6">
    <location>
        <begin position="5"/>
        <end position="346"/>
    </location>
</feature>
<evidence type="ECO:0000313" key="7">
    <source>
        <dbReference type="EMBL" id="QXT38244.1"/>
    </source>
</evidence>
<dbReference type="PANTHER" id="PTHR13789:SF318">
    <property type="entry name" value="GERANYLGERANYL DIPHOSPHATE REDUCTASE"/>
    <property type="match status" value="1"/>
</dbReference>
<name>A0A8F6Y8T4_9RHOB</name>
<dbReference type="KEGG" id="gce:KYE46_09790"/>
<organism evidence="7 8">
    <name type="scientific">Gymnodinialimonas ceratoperidinii</name>
    <dbReference type="NCBI Taxonomy" id="2856823"/>
    <lineage>
        <taxon>Bacteria</taxon>
        <taxon>Pseudomonadati</taxon>
        <taxon>Pseudomonadota</taxon>
        <taxon>Alphaproteobacteria</taxon>
        <taxon>Rhodobacterales</taxon>
        <taxon>Paracoccaceae</taxon>
        <taxon>Gymnodinialimonas</taxon>
    </lineage>
</organism>